<evidence type="ECO:0000256" key="3">
    <source>
        <dbReference type="PIRSR" id="PIRSR037993-1"/>
    </source>
</evidence>
<feature type="binding site" evidence="4">
    <location>
        <begin position="57"/>
        <end position="65"/>
    </location>
    <ligand>
        <name>ATP</name>
        <dbReference type="ChEBI" id="CHEBI:30616"/>
    </ligand>
</feature>
<evidence type="ECO:0000313" key="8">
    <source>
        <dbReference type="EMBL" id="ORX44380.1"/>
    </source>
</evidence>
<protein>
    <submittedName>
        <fullName evidence="8">Pkinase-domain-containing protein</fullName>
    </submittedName>
</protein>
<keyword evidence="2 4" id="KW-0067">ATP-binding</keyword>
<reference evidence="8 9" key="1">
    <citation type="submission" date="2016-08" db="EMBL/GenBank/DDBJ databases">
        <title>Genomes of anaerobic fungi encode conserved fungal cellulosomes for biomass hydrolysis.</title>
        <authorList>
            <consortium name="DOE Joint Genome Institute"/>
            <person name="Haitjema C.H."/>
            <person name="Gilmore S.P."/>
            <person name="Henske J.K."/>
            <person name="Solomon K.V."/>
            <person name="De Groot R."/>
            <person name="Kuo A."/>
            <person name="Mondo S.J."/>
            <person name="Salamov A.A."/>
            <person name="Labutti K."/>
            <person name="Zhao Z."/>
            <person name="Chiniquy J."/>
            <person name="Barry K."/>
            <person name="Brewer H.M."/>
            <person name="Purvine S.O."/>
            <person name="Wright A.T."/>
            <person name="Boxma B."/>
            <person name="Van Alen T."/>
            <person name="Hackstein J.H."/>
            <person name="Baker S.E."/>
            <person name="Grigoriev I.V."/>
            <person name="O'Malley M.A."/>
        </authorList>
    </citation>
    <scope>NUCLEOTIDE SEQUENCE [LARGE SCALE GENOMIC DNA]</scope>
    <source>
        <strain evidence="9">finn</strain>
    </source>
</reference>
<gene>
    <name evidence="8" type="ORF">BCR36DRAFT_301564</name>
</gene>
<dbReference type="Proteomes" id="UP000193719">
    <property type="component" value="Unassembled WGS sequence"/>
</dbReference>
<keyword evidence="8" id="KW-0418">Kinase</keyword>
<dbReference type="Gene3D" id="3.30.200.20">
    <property type="entry name" value="Phosphorylase Kinase, domain 1"/>
    <property type="match status" value="1"/>
</dbReference>
<dbReference type="Gene3D" id="1.10.510.10">
    <property type="entry name" value="Transferase(Phosphotransferase) domain 1"/>
    <property type="match status" value="1"/>
</dbReference>
<dbReference type="PROSITE" id="PS00107">
    <property type="entry name" value="PROTEIN_KINASE_ATP"/>
    <property type="match status" value="1"/>
</dbReference>
<dbReference type="GO" id="GO:0005634">
    <property type="term" value="C:nucleus"/>
    <property type="evidence" value="ECO:0007669"/>
    <property type="project" value="TreeGrafter"/>
</dbReference>
<accession>A0A1Y1V1J0</accession>
<feature type="binding site" evidence="4">
    <location>
        <position position="82"/>
    </location>
    <ligand>
        <name>ATP</name>
        <dbReference type="ChEBI" id="CHEBI:30616"/>
    </ligand>
</feature>
<dbReference type="EMBL" id="MCFH01000046">
    <property type="protein sequence ID" value="ORX44380.1"/>
    <property type="molecule type" value="Genomic_DNA"/>
</dbReference>
<evidence type="ECO:0000259" key="7">
    <source>
        <dbReference type="PROSITE" id="PS50011"/>
    </source>
</evidence>
<dbReference type="GO" id="GO:0043066">
    <property type="term" value="P:negative regulation of apoptotic process"/>
    <property type="evidence" value="ECO:0007669"/>
    <property type="project" value="InterPro"/>
</dbReference>
<feature type="binding site" evidence="5">
    <location>
        <position position="86"/>
    </location>
    <ligand>
        <name>ATP</name>
        <dbReference type="ChEBI" id="CHEBI:30616"/>
    </ligand>
</feature>
<keyword evidence="9" id="KW-1185">Reference proteome</keyword>
<dbReference type="AlphaFoldDB" id="A0A1Y1V1J0"/>
<keyword evidence="8" id="KW-0808">Transferase</keyword>
<dbReference type="OrthoDB" id="10252171at2759"/>
<dbReference type="InterPro" id="IPR000719">
    <property type="entry name" value="Prot_kinase_dom"/>
</dbReference>
<dbReference type="SUPFAM" id="SSF56112">
    <property type="entry name" value="Protein kinase-like (PK-like)"/>
    <property type="match status" value="1"/>
</dbReference>
<reference evidence="8 9" key="2">
    <citation type="submission" date="2016-08" db="EMBL/GenBank/DDBJ databases">
        <title>Pervasive Adenine N6-methylation of Active Genes in Fungi.</title>
        <authorList>
            <consortium name="DOE Joint Genome Institute"/>
            <person name="Mondo S.J."/>
            <person name="Dannebaum R.O."/>
            <person name="Kuo R.C."/>
            <person name="Labutti K."/>
            <person name="Haridas S."/>
            <person name="Kuo A."/>
            <person name="Salamov A."/>
            <person name="Ahrendt S.R."/>
            <person name="Lipzen A."/>
            <person name="Sullivan W."/>
            <person name="Andreopoulos W.B."/>
            <person name="Clum A."/>
            <person name="Lindquist E."/>
            <person name="Daum C."/>
            <person name="Ramamoorthy G.K."/>
            <person name="Gryganskyi A."/>
            <person name="Culley D."/>
            <person name="Magnuson J.K."/>
            <person name="James T.Y."/>
            <person name="O'Malley M.A."/>
            <person name="Stajich J.E."/>
            <person name="Spatafora J.W."/>
            <person name="Visel A."/>
            <person name="Grigoriev I.V."/>
        </authorList>
    </citation>
    <scope>NUCLEOTIDE SEQUENCE [LARGE SCALE GENOMIC DNA]</scope>
    <source>
        <strain evidence="9">finn</strain>
    </source>
</reference>
<feature type="active site" description="Proton acceptor" evidence="3">
    <location>
        <position position="188"/>
    </location>
</feature>
<dbReference type="GO" id="GO:0004674">
    <property type="term" value="F:protein serine/threonine kinase activity"/>
    <property type="evidence" value="ECO:0007669"/>
    <property type="project" value="UniProtKB-KW"/>
</dbReference>
<dbReference type="PROSITE" id="PS00108">
    <property type="entry name" value="PROTEIN_KINASE_ST"/>
    <property type="match status" value="1"/>
</dbReference>
<dbReference type="PANTHER" id="PTHR24346:SF51">
    <property type="entry name" value="PAS DOMAIN-CONTAINING SERINE_THREONINE-PROTEIN KINASE"/>
    <property type="match status" value="1"/>
</dbReference>
<dbReference type="GO" id="GO:0005524">
    <property type="term" value="F:ATP binding"/>
    <property type="evidence" value="ECO:0007669"/>
    <property type="project" value="UniProtKB-UniRule"/>
</dbReference>
<dbReference type="InterPro" id="IPR008271">
    <property type="entry name" value="Ser/Thr_kinase_AS"/>
</dbReference>
<dbReference type="InterPro" id="IPR017441">
    <property type="entry name" value="Protein_kinase_ATP_BS"/>
</dbReference>
<keyword evidence="6" id="KW-0723">Serine/threonine-protein kinase</keyword>
<dbReference type="GO" id="GO:0005829">
    <property type="term" value="C:cytosol"/>
    <property type="evidence" value="ECO:0007669"/>
    <property type="project" value="TreeGrafter"/>
</dbReference>
<dbReference type="InterPro" id="IPR011009">
    <property type="entry name" value="Kinase-like_dom_sf"/>
</dbReference>
<feature type="binding site" evidence="4">
    <location>
        <position position="149"/>
    </location>
    <ligand>
        <name>ATP</name>
        <dbReference type="ChEBI" id="CHEBI:30616"/>
    </ligand>
</feature>
<dbReference type="InterPro" id="IPR017348">
    <property type="entry name" value="PIM1/2/3"/>
</dbReference>
<dbReference type="GO" id="GO:0045719">
    <property type="term" value="P:negative regulation of glycogen biosynthetic process"/>
    <property type="evidence" value="ECO:0007669"/>
    <property type="project" value="TreeGrafter"/>
</dbReference>
<dbReference type="SMART" id="SM00220">
    <property type="entry name" value="S_TKc"/>
    <property type="match status" value="1"/>
</dbReference>
<dbReference type="FunFam" id="1.10.510.10:FF:000320">
    <property type="entry name" value="Serine/threonine protein kinase"/>
    <property type="match status" value="1"/>
</dbReference>
<dbReference type="PANTHER" id="PTHR24346">
    <property type="entry name" value="MAP/MICROTUBULE AFFINITY-REGULATING KINASE"/>
    <property type="match status" value="1"/>
</dbReference>
<evidence type="ECO:0000256" key="1">
    <source>
        <dbReference type="ARBA" id="ARBA00022741"/>
    </source>
</evidence>
<proteinExistence type="inferred from homology"/>
<dbReference type="PIRSF" id="PIRSF037993">
    <property type="entry name" value="STPK_Pim-1"/>
    <property type="match status" value="1"/>
</dbReference>
<evidence type="ECO:0000256" key="2">
    <source>
        <dbReference type="ARBA" id="ARBA00022840"/>
    </source>
</evidence>
<name>A0A1Y1V1J0_9FUNG</name>
<comment type="similarity">
    <text evidence="6">Belongs to the protein kinase superfamily.</text>
</comment>
<evidence type="ECO:0000256" key="4">
    <source>
        <dbReference type="PIRSR" id="PIRSR037993-2"/>
    </source>
</evidence>
<sequence>MDEVITPITKNITKDSKKDQITETEKEPEIEKIEEKELEYKWTKPVSINEFEIVDALGDGAYGVVKLAYRKDDPKQEKVVIKYIIKNKILSDFWVEDPELGKVPKELSILNEIKKKGQNEEIYIVKMIDYFEDNENFYLITKQHGFGMDLFDYVEFNKEIPEDSIKKMFYQVCKSIQFLHHNNIVHRDIKDENIIVDEDCNAELIDFGSSTHYDRRNPFDTFCGTIDYASPEVLTGHSYVGPPQDVWALGILLYILIYKENPYYNIDEIISAKLRVPFILSSDSIDLIKKLLNRNERARINIDKVLEHPWFNDINSIINKDNDNK</sequence>
<dbReference type="PROSITE" id="PS50011">
    <property type="entry name" value="PROTEIN_KINASE_DOM"/>
    <property type="match status" value="1"/>
</dbReference>
<evidence type="ECO:0000256" key="6">
    <source>
        <dbReference type="RuleBase" id="RU000304"/>
    </source>
</evidence>
<organism evidence="8 9">
    <name type="scientific">Piromyces finnis</name>
    <dbReference type="NCBI Taxonomy" id="1754191"/>
    <lineage>
        <taxon>Eukaryota</taxon>
        <taxon>Fungi</taxon>
        <taxon>Fungi incertae sedis</taxon>
        <taxon>Chytridiomycota</taxon>
        <taxon>Chytridiomycota incertae sedis</taxon>
        <taxon>Neocallimastigomycetes</taxon>
        <taxon>Neocallimastigales</taxon>
        <taxon>Neocallimastigaceae</taxon>
        <taxon>Piromyces</taxon>
    </lineage>
</organism>
<dbReference type="Pfam" id="PF00069">
    <property type="entry name" value="Pkinase"/>
    <property type="match status" value="1"/>
</dbReference>
<comment type="caution">
    <text evidence="8">The sequence shown here is derived from an EMBL/GenBank/DDBJ whole genome shotgun (WGS) entry which is preliminary data.</text>
</comment>
<keyword evidence="1 5" id="KW-0547">Nucleotide-binding</keyword>
<evidence type="ECO:0000256" key="5">
    <source>
        <dbReference type="PROSITE-ProRule" id="PRU10141"/>
    </source>
</evidence>
<dbReference type="GO" id="GO:0035556">
    <property type="term" value="P:intracellular signal transduction"/>
    <property type="evidence" value="ECO:0007669"/>
    <property type="project" value="TreeGrafter"/>
</dbReference>
<feature type="domain" description="Protein kinase" evidence="7">
    <location>
        <begin position="51"/>
        <end position="311"/>
    </location>
</feature>
<evidence type="ECO:0000313" key="9">
    <source>
        <dbReference type="Proteomes" id="UP000193719"/>
    </source>
</evidence>
<dbReference type="STRING" id="1754191.A0A1Y1V1J0"/>